<gene>
    <name evidence="3" type="ORF">Mkiyose1413_53590</name>
    <name evidence="2" type="ORF">SRL2020028_53890</name>
</gene>
<evidence type="ECO:0008006" key="5">
    <source>
        <dbReference type="Google" id="ProtNLM"/>
    </source>
</evidence>
<evidence type="ECO:0000313" key="3">
    <source>
        <dbReference type="EMBL" id="GLD33476.1"/>
    </source>
</evidence>
<dbReference type="Proteomes" id="UP001165663">
    <property type="component" value="Unassembled WGS sequence"/>
</dbReference>
<sequence length="555" mass="61312">MGKTYRVAPTPAVEPVCSGARKPRARKRPKGAPTHVRSWALRPDPGQRRVIGIRFRAGVRVYNAVLGEFVKRGRAVKGDPAWAAAREMPRHDKDQRKVRNAAFRAVETAHGFDRGAAQSYASSLRKVWVREQVPAQEAQSLGARAFDAVKLWHVGKRGKPRFKSVKRGLRSLASKDGNGALRPKVDGSGRLVGLQWGAGLMVPIARPADSGRRGKEQHCELVEIEALIATGKVLSTRIVRTTINGADTYRMQLVCDGAPSRRHPVGDGRVAFDLGPSEIAVAVERADGSWSGWVEPLAARLRLDTARLRQTQRKLDRQHRAGSPECFGVDGSHKTGGCPWERSGSANKTRVRVAEQHRRLAEHRKGLHGALANRLFGHGVDVACEKLNYVSWQKNFPRSVRDRAPGLLVEIIGRKAGSAGGDRLYQFNPTTTALSQTCLCGNRKKKPLNQRVHRCDCGIKEEHRDVFSAYLALHVHQAGDGSDRLDLQAAQQGWLHRQDVDGSPRTSRTTCKRRGRRHPPSRRSVARIKARRAARRKSRSARTSTTNPPTALLAA</sequence>
<keyword evidence="4" id="KW-1185">Reference proteome</keyword>
<dbReference type="EMBL" id="BRXE01000118">
    <property type="protein sequence ID" value="GLB86133.1"/>
    <property type="molecule type" value="Genomic_DNA"/>
</dbReference>
<dbReference type="Proteomes" id="UP001064782">
    <property type="component" value="Unassembled WGS sequence"/>
</dbReference>
<organism evidence="3 4">
    <name type="scientific">Mycobacterium kiyosense</name>
    <dbReference type="NCBI Taxonomy" id="2871094"/>
    <lineage>
        <taxon>Bacteria</taxon>
        <taxon>Bacillati</taxon>
        <taxon>Actinomycetota</taxon>
        <taxon>Actinomycetes</taxon>
        <taxon>Mycobacteriales</taxon>
        <taxon>Mycobacteriaceae</taxon>
        <taxon>Mycobacterium</taxon>
    </lineage>
</organism>
<comment type="caution">
    <text evidence="3">The sequence shown here is derived from an EMBL/GenBank/DDBJ whole genome shotgun (WGS) entry which is preliminary data.</text>
</comment>
<feature type="region of interest" description="Disordered" evidence="1">
    <location>
        <begin position="1"/>
        <end position="35"/>
    </location>
</feature>
<feature type="compositionally biased region" description="Basic residues" evidence="1">
    <location>
        <begin position="21"/>
        <end position="30"/>
    </location>
</feature>
<feature type="compositionally biased region" description="Basic residues" evidence="1">
    <location>
        <begin position="510"/>
        <end position="540"/>
    </location>
</feature>
<feature type="region of interest" description="Disordered" evidence="1">
    <location>
        <begin position="496"/>
        <end position="555"/>
    </location>
</feature>
<protein>
    <recommendedName>
        <fullName evidence="5">Transposase</fullName>
    </recommendedName>
</protein>
<proteinExistence type="predicted"/>
<reference evidence="3" key="1">
    <citation type="submission" date="2022-08" db="EMBL/GenBank/DDBJ databases">
        <title>Mycobacterium kiyosense sp. nov., scotochromogenic slow-glowing species isolated from respiratory specimens.</title>
        <authorList>
            <person name="Fukano H."/>
            <person name="Kazumi Y."/>
            <person name="Sakagami N."/>
            <person name="Ato M."/>
            <person name="Mitarai S."/>
            <person name="Hoshino Y."/>
        </authorList>
    </citation>
    <scope>NUCLEOTIDE SEQUENCE</scope>
    <source>
        <strain evidence="3">1413</strain>
        <strain evidence="2">SRL2020-028</strain>
    </source>
</reference>
<accession>A0A9P3QC87</accession>
<dbReference type="AlphaFoldDB" id="A0A9P3QC87"/>
<evidence type="ECO:0000256" key="1">
    <source>
        <dbReference type="SAM" id="MobiDB-lite"/>
    </source>
</evidence>
<dbReference type="EMBL" id="BRZI01000082">
    <property type="protein sequence ID" value="GLD33476.1"/>
    <property type="molecule type" value="Genomic_DNA"/>
</dbReference>
<name>A0A9P3QC87_9MYCO</name>
<dbReference type="RefSeq" id="WP_264894639.1">
    <property type="nucleotide sequence ID" value="NZ_BRXE01000118.1"/>
</dbReference>
<evidence type="ECO:0000313" key="2">
    <source>
        <dbReference type="EMBL" id="GLB86133.1"/>
    </source>
</evidence>
<evidence type="ECO:0000313" key="4">
    <source>
        <dbReference type="Proteomes" id="UP001064782"/>
    </source>
</evidence>